<dbReference type="Proteomes" id="UP000326924">
    <property type="component" value="Unassembled WGS sequence"/>
</dbReference>
<dbReference type="EMBL" id="VXIS01000359">
    <property type="protein sequence ID" value="KAA8894170.1"/>
    <property type="molecule type" value="Genomic_DNA"/>
</dbReference>
<comment type="caution">
    <text evidence="2">The sequence shown here is derived from an EMBL/GenBank/DDBJ whole genome shotgun (WGS) entry which is preliminary data.</text>
</comment>
<dbReference type="AlphaFoldDB" id="A0A5J5EFP8"/>
<gene>
    <name evidence="2" type="ORF">FN846DRAFT_436521</name>
    <name evidence="3" type="ORF">FN846DRAFT_437347</name>
</gene>
<protein>
    <submittedName>
        <fullName evidence="2">Uncharacterized protein</fullName>
    </submittedName>
</protein>
<evidence type="ECO:0000313" key="4">
    <source>
        <dbReference type="Proteomes" id="UP000326924"/>
    </source>
</evidence>
<proteinExistence type="predicted"/>
<dbReference type="InParanoid" id="A0A5J5EFP8"/>
<evidence type="ECO:0000313" key="3">
    <source>
        <dbReference type="EMBL" id="KAA8894188.1"/>
    </source>
</evidence>
<evidence type="ECO:0000256" key="1">
    <source>
        <dbReference type="SAM" id="MobiDB-lite"/>
    </source>
</evidence>
<dbReference type="EMBL" id="VXIS01000359">
    <property type="protein sequence ID" value="KAA8894188.1"/>
    <property type="molecule type" value="Genomic_DNA"/>
</dbReference>
<organism evidence="2 4">
    <name type="scientific">Sphaerosporella brunnea</name>
    <dbReference type="NCBI Taxonomy" id="1250544"/>
    <lineage>
        <taxon>Eukaryota</taxon>
        <taxon>Fungi</taxon>
        <taxon>Dikarya</taxon>
        <taxon>Ascomycota</taxon>
        <taxon>Pezizomycotina</taxon>
        <taxon>Pezizomycetes</taxon>
        <taxon>Pezizales</taxon>
        <taxon>Pyronemataceae</taxon>
        <taxon>Sphaerosporella</taxon>
    </lineage>
</organism>
<reference evidence="2 4" key="1">
    <citation type="submission" date="2019-09" db="EMBL/GenBank/DDBJ databases">
        <title>Draft genome of the ectomycorrhizal ascomycete Sphaerosporella brunnea.</title>
        <authorList>
            <consortium name="DOE Joint Genome Institute"/>
            <person name="Benucci G.M."/>
            <person name="Marozzi G."/>
            <person name="Antonielli L."/>
            <person name="Sanchez S."/>
            <person name="Marco P."/>
            <person name="Wang X."/>
            <person name="Falini L.B."/>
            <person name="Barry K."/>
            <person name="Haridas S."/>
            <person name="Lipzen A."/>
            <person name="Labutti K."/>
            <person name="Grigoriev I.V."/>
            <person name="Murat C."/>
            <person name="Martin F."/>
            <person name="Albertini E."/>
            <person name="Donnini D."/>
            <person name="Bonito G."/>
        </authorList>
    </citation>
    <scope>NUCLEOTIDE SEQUENCE [LARGE SCALE GENOMIC DNA]</scope>
    <source>
        <strain evidence="2 4">Sb_GMNB300</strain>
    </source>
</reference>
<evidence type="ECO:0000313" key="2">
    <source>
        <dbReference type="EMBL" id="KAA8894170.1"/>
    </source>
</evidence>
<feature type="region of interest" description="Disordered" evidence="1">
    <location>
        <begin position="1"/>
        <end position="33"/>
    </location>
</feature>
<accession>A0A5J5EFP8</accession>
<keyword evidence="4" id="KW-1185">Reference proteome</keyword>
<sequence>MPARGAGGVRTLSRSSQTPRRAPLGNSANIKAEPALLGRPISASHEHIEACKPPAQRPGSISQRRNDVPATCFDAFHWKPWQLKMLYRRSRRSNDCQRSSRLVPDRLTRICHTKRERLRDFRSTAVPGRCKPARMLVYLAKNPCRTGREGVAVAAHAACHYPLITSCAAAILDDMWPIRRAVAEIRIVRHDVNVFGGESYEMHSGVAEATMVCKPR</sequence>
<name>A0A5J5EFP8_9PEZI</name>